<dbReference type="Proteomes" id="UP000549882">
    <property type="component" value="Unassembled WGS sequence"/>
</dbReference>
<comment type="similarity">
    <text evidence="1">Belongs to the Gfa family.</text>
</comment>
<keyword evidence="8" id="KW-1185">Reference proteome</keyword>
<keyword evidence="2" id="KW-0479">Metal-binding</keyword>
<accession>A0A7W8XQA8</accession>
<dbReference type="PANTHER" id="PTHR33337:SF40">
    <property type="entry name" value="CENP-V_GFA DOMAIN-CONTAINING PROTEIN-RELATED"/>
    <property type="match status" value="1"/>
</dbReference>
<dbReference type="InterPro" id="IPR006913">
    <property type="entry name" value="CENP-V/GFA"/>
</dbReference>
<dbReference type="PANTHER" id="PTHR33337">
    <property type="entry name" value="GFA DOMAIN-CONTAINING PROTEIN"/>
    <property type="match status" value="1"/>
</dbReference>
<dbReference type="GO" id="GO:0016846">
    <property type="term" value="F:carbon-sulfur lyase activity"/>
    <property type="evidence" value="ECO:0007669"/>
    <property type="project" value="InterPro"/>
</dbReference>
<name>A0A7W8XQA8_9HYPH</name>
<comment type="caution">
    <text evidence="7">The sequence shown here is derived from an EMBL/GenBank/DDBJ whole genome shotgun (WGS) entry which is preliminary data.</text>
</comment>
<dbReference type="SUPFAM" id="SSF51316">
    <property type="entry name" value="Mss4-like"/>
    <property type="match status" value="1"/>
</dbReference>
<gene>
    <name evidence="7" type="ORF">GGD50_002266</name>
</gene>
<sequence length="167" mass="18158">MNDDHTGACLCGSVRFKTRGPLREVVACHCSQCRKQTGLYYAATNVPLDNITIEGEDAITWYRASSFARRGFCRTCGSALFWVADDAGEISIMAGLFDNPSDLKLAYHIYCADKGDFYEIGDGLPQYKQGRPGLLTAGPSDRPEGEQSIYSEPSKSKSSSIARPGGL</sequence>
<evidence type="ECO:0000256" key="1">
    <source>
        <dbReference type="ARBA" id="ARBA00005495"/>
    </source>
</evidence>
<protein>
    <recommendedName>
        <fullName evidence="6">CENP-V/GFA domain-containing protein</fullName>
    </recommendedName>
</protein>
<evidence type="ECO:0000313" key="8">
    <source>
        <dbReference type="Proteomes" id="UP000549882"/>
    </source>
</evidence>
<evidence type="ECO:0000256" key="4">
    <source>
        <dbReference type="ARBA" id="ARBA00023239"/>
    </source>
</evidence>
<reference evidence="7 8" key="1">
    <citation type="submission" date="2020-08" db="EMBL/GenBank/DDBJ databases">
        <title>Genomic Encyclopedia of Type Strains, Phase IV (KMG-V): Genome sequencing to study the core and pangenomes of soil and plant-associated prokaryotes.</title>
        <authorList>
            <person name="Whitman W."/>
        </authorList>
    </citation>
    <scope>NUCLEOTIDE SEQUENCE [LARGE SCALE GENOMIC DNA]</scope>
    <source>
        <strain evidence="7 8">SEMIA 4064</strain>
    </source>
</reference>
<organism evidence="7 8">
    <name type="scientific">Rhizobium paranaense</name>
    <dbReference type="NCBI Taxonomy" id="1650438"/>
    <lineage>
        <taxon>Bacteria</taxon>
        <taxon>Pseudomonadati</taxon>
        <taxon>Pseudomonadota</taxon>
        <taxon>Alphaproteobacteria</taxon>
        <taxon>Hyphomicrobiales</taxon>
        <taxon>Rhizobiaceae</taxon>
        <taxon>Rhizobium/Agrobacterium group</taxon>
        <taxon>Rhizobium</taxon>
    </lineage>
</organism>
<dbReference type="Pfam" id="PF04828">
    <property type="entry name" value="GFA"/>
    <property type="match status" value="1"/>
</dbReference>
<keyword evidence="4" id="KW-0456">Lyase</keyword>
<keyword evidence="3" id="KW-0862">Zinc</keyword>
<proteinExistence type="inferred from homology"/>
<dbReference type="EMBL" id="JACHBI010000003">
    <property type="protein sequence ID" value="MBB5573653.1"/>
    <property type="molecule type" value="Genomic_DNA"/>
</dbReference>
<evidence type="ECO:0000256" key="5">
    <source>
        <dbReference type="SAM" id="MobiDB-lite"/>
    </source>
</evidence>
<dbReference type="InterPro" id="IPR011057">
    <property type="entry name" value="Mss4-like_sf"/>
</dbReference>
<feature type="region of interest" description="Disordered" evidence="5">
    <location>
        <begin position="130"/>
        <end position="167"/>
    </location>
</feature>
<feature type="domain" description="CENP-V/GFA" evidence="6">
    <location>
        <begin position="5"/>
        <end position="119"/>
    </location>
</feature>
<evidence type="ECO:0000313" key="7">
    <source>
        <dbReference type="EMBL" id="MBB5573653.1"/>
    </source>
</evidence>
<dbReference type="AlphaFoldDB" id="A0A7W8XQA8"/>
<evidence type="ECO:0000256" key="3">
    <source>
        <dbReference type="ARBA" id="ARBA00022833"/>
    </source>
</evidence>
<dbReference type="Gene3D" id="3.90.1590.10">
    <property type="entry name" value="glutathione-dependent formaldehyde- activating enzyme (gfa)"/>
    <property type="match status" value="1"/>
</dbReference>
<dbReference type="GO" id="GO:0046872">
    <property type="term" value="F:metal ion binding"/>
    <property type="evidence" value="ECO:0007669"/>
    <property type="project" value="UniProtKB-KW"/>
</dbReference>
<evidence type="ECO:0000256" key="2">
    <source>
        <dbReference type="ARBA" id="ARBA00022723"/>
    </source>
</evidence>
<evidence type="ECO:0000259" key="6">
    <source>
        <dbReference type="PROSITE" id="PS51891"/>
    </source>
</evidence>
<dbReference type="PROSITE" id="PS51891">
    <property type="entry name" value="CENP_V_GFA"/>
    <property type="match status" value="1"/>
</dbReference>
<feature type="compositionally biased region" description="Low complexity" evidence="5">
    <location>
        <begin position="148"/>
        <end position="161"/>
    </location>
</feature>